<sequence length="126" mass="13593">MKPLNQGAVYTEATQANIHDVVSTLLEAIGTPAVVALSGALDGTAPGTWARQDGSALDTGTEQRLRLGYRVWLTLQSLENQKDATDWLISANPALDEDRPVDFISRMAAQQVMKVAEKLVTGVESR</sequence>
<organism evidence="1 2">
    <name type="scientific">Paeniglutamicibacter antarcticus</name>
    <dbReference type="NCBI Taxonomy" id="494023"/>
    <lineage>
        <taxon>Bacteria</taxon>
        <taxon>Bacillati</taxon>
        <taxon>Actinomycetota</taxon>
        <taxon>Actinomycetes</taxon>
        <taxon>Micrococcales</taxon>
        <taxon>Micrococcaceae</taxon>
        <taxon>Paeniglutamicibacter</taxon>
    </lineage>
</organism>
<evidence type="ECO:0008006" key="3">
    <source>
        <dbReference type="Google" id="ProtNLM"/>
    </source>
</evidence>
<comment type="caution">
    <text evidence="1">The sequence shown here is derived from an EMBL/GenBank/DDBJ whole genome shotgun (WGS) entry which is preliminary data.</text>
</comment>
<dbReference type="Proteomes" id="UP001501257">
    <property type="component" value="Unassembled WGS sequence"/>
</dbReference>
<gene>
    <name evidence="1" type="ORF">GCM10025778_11870</name>
</gene>
<dbReference type="EMBL" id="BAABLK010000022">
    <property type="protein sequence ID" value="GAA5226654.1"/>
    <property type="molecule type" value="Genomic_DNA"/>
</dbReference>
<reference evidence="2" key="1">
    <citation type="journal article" date="2019" name="Int. J. Syst. Evol. Microbiol.">
        <title>The Global Catalogue of Microorganisms (GCM) 10K type strain sequencing project: providing services to taxonomists for standard genome sequencing and annotation.</title>
        <authorList>
            <consortium name="The Broad Institute Genomics Platform"/>
            <consortium name="The Broad Institute Genome Sequencing Center for Infectious Disease"/>
            <person name="Wu L."/>
            <person name="Ma J."/>
        </authorList>
    </citation>
    <scope>NUCLEOTIDE SEQUENCE [LARGE SCALE GENOMIC DNA]</scope>
    <source>
        <strain evidence="2">JCM 18952</strain>
    </source>
</reference>
<dbReference type="RefSeq" id="WP_210099700.1">
    <property type="nucleotide sequence ID" value="NZ_BAABLK010000022.1"/>
</dbReference>
<protein>
    <recommendedName>
        <fullName evidence="3">Antitoxin Xre/MbcA/ParS-like toxin-binding domain-containing protein</fullName>
    </recommendedName>
</protein>
<accession>A0ABP9TIR1</accession>
<proteinExistence type="predicted"/>
<evidence type="ECO:0000313" key="1">
    <source>
        <dbReference type="EMBL" id="GAA5226654.1"/>
    </source>
</evidence>
<name>A0ABP9TIR1_9MICC</name>
<evidence type="ECO:0000313" key="2">
    <source>
        <dbReference type="Proteomes" id="UP001501257"/>
    </source>
</evidence>
<keyword evidence="2" id="KW-1185">Reference proteome</keyword>